<dbReference type="SUPFAM" id="SSF56784">
    <property type="entry name" value="HAD-like"/>
    <property type="match status" value="1"/>
</dbReference>
<evidence type="ECO:0000313" key="2">
    <source>
        <dbReference type="Proteomes" id="UP000713596"/>
    </source>
</evidence>
<dbReference type="InterPro" id="IPR006379">
    <property type="entry name" value="HAD-SF_hydro_IIB"/>
</dbReference>
<dbReference type="Pfam" id="PF08282">
    <property type="entry name" value="Hydrolase_3"/>
    <property type="match status" value="1"/>
</dbReference>
<dbReference type="InterPro" id="IPR036412">
    <property type="entry name" value="HAD-like_sf"/>
</dbReference>
<dbReference type="CDD" id="cd07516">
    <property type="entry name" value="HAD_Pase"/>
    <property type="match status" value="1"/>
</dbReference>
<protein>
    <submittedName>
        <fullName evidence="1">Cof-type HAD-IIB family hydrolase</fullName>
    </submittedName>
</protein>
<dbReference type="PANTHER" id="PTHR10000">
    <property type="entry name" value="PHOSPHOSERINE PHOSPHATASE"/>
    <property type="match status" value="1"/>
</dbReference>
<proteinExistence type="predicted"/>
<organism evidence="1 2">
    <name type="scientific">Candidatus Allofournierella pullistercoris</name>
    <dbReference type="NCBI Taxonomy" id="2838597"/>
    <lineage>
        <taxon>Bacteria</taxon>
        <taxon>Bacillati</taxon>
        <taxon>Bacillota</taxon>
        <taxon>Clostridia</taxon>
        <taxon>Eubacteriales</taxon>
        <taxon>Oscillospiraceae</taxon>
        <taxon>Allofournierella</taxon>
    </lineage>
</organism>
<dbReference type="Gene3D" id="3.30.1240.10">
    <property type="match status" value="1"/>
</dbReference>
<dbReference type="GO" id="GO:0016791">
    <property type="term" value="F:phosphatase activity"/>
    <property type="evidence" value="ECO:0007669"/>
    <property type="project" value="UniProtKB-ARBA"/>
</dbReference>
<dbReference type="NCBIfam" id="TIGR01484">
    <property type="entry name" value="HAD-SF-IIB"/>
    <property type="match status" value="1"/>
</dbReference>
<dbReference type="SFLD" id="SFLDS00003">
    <property type="entry name" value="Haloacid_Dehalogenase"/>
    <property type="match status" value="1"/>
</dbReference>
<dbReference type="GO" id="GO:0000287">
    <property type="term" value="F:magnesium ion binding"/>
    <property type="evidence" value="ECO:0007669"/>
    <property type="project" value="TreeGrafter"/>
</dbReference>
<dbReference type="PANTHER" id="PTHR10000:SF8">
    <property type="entry name" value="HAD SUPERFAMILY HYDROLASE-LIKE, TYPE 3"/>
    <property type="match status" value="1"/>
</dbReference>
<dbReference type="Gene3D" id="3.40.50.1000">
    <property type="entry name" value="HAD superfamily/HAD-like"/>
    <property type="match status" value="1"/>
</dbReference>
<reference evidence="1" key="1">
    <citation type="journal article" date="2021" name="PeerJ">
        <title>Extensive microbial diversity within the chicken gut microbiome revealed by metagenomics and culture.</title>
        <authorList>
            <person name="Gilroy R."/>
            <person name="Ravi A."/>
            <person name="Getino M."/>
            <person name="Pursley I."/>
            <person name="Horton D.L."/>
            <person name="Alikhan N.F."/>
            <person name="Baker D."/>
            <person name="Gharbi K."/>
            <person name="Hall N."/>
            <person name="Watson M."/>
            <person name="Adriaenssens E.M."/>
            <person name="Foster-Nyarko E."/>
            <person name="Jarju S."/>
            <person name="Secka A."/>
            <person name="Antonio M."/>
            <person name="Oren A."/>
            <person name="Chaudhuri R.R."/>
            <person name="La Ragione R."/>
            <person name="Hildebrand F."/>
            <person name="Pallen M.J."/>
        </authorList>
    </citation>
    <scope>NUCLEOTIDE SEQUENCE</scope>
    <source>
        <strain evidence="1">B5_2728</strain>
    </source>
</reference>
<gene>
    <name evidence="1" type="ORF">H9882_00720</name>
</gene>
<name>A0A948T0V2_9FIRM</name>
<dbReference type="EMBL" id="JAHLFP010000006">
    <property type="protein sequence ID" value="MBU3805415.1"/>
    <property type="molecule type" value="Genomic_DNA"/>
</dbReference>
<keyword evidence="1" id="KW-0378">Hydrolase</keyword>
<evidence type="ECO:0000313" key="1">
    <source>
        <dbReference type="EMBL" id="MBU3805415.1"/>
    </source>
</evidence>
<accession>A0A948T0V2</accession>
<sequence length="273" mass="29759">MIKAIALDLDGTLTNGKKEITPRTRRAIDACIDMGVHIILASGRPTPGIWPVARTLGLDKRGGYMLSYNGAQIVDCRTGQVLAQEVLPREWIGPIAKQASRAGGVPVTYGEDAIYTLDARDQYVQLESRICQLPLRQVEDLGQAVNWDVPKVLVARAPQHMAHVEEQMQQAFAGKLSIYKSSAFFLEVMPLGVEKAQSLRALLTILGLTPEQLMACGDSWNDLSMIELAGLGVAMGNAVPQVKQVANFVTQDNEHDGVAFAIERFIVDNVGNH</sequence>
<dbReference type="NCBIfam" id="TIGR00099">
    <property type="entry name" value="Cof-subfamily"/>
    <property type="match status" value="1"/>
</dbReference>
<dbReference type="GO" id="GO:0005829">
    <property type="term" value="C:cytosol"/>
    <property type="evidence" value="ECO:0007669"/>
    <property type="project" value="TreeGrafter"/>
</dbReference>
<dbReference type="InterPro" id="IPR023214">
    <property type="entry name" value="HAD_sf"/>
</dbReference>
<dbReference type="SFLD" id="SFLDG01140">
    <property type="entry name" value="C2.B:_Phosphomannomutase_and_P"/>
    <property type="match status" value="1"/>
</dbReference>
<dbReference type="Proteomes" id="UP000713596">
    <property type="component" value="Unassembled WGS sequence"/>
</dbReference>
<reference evidence="1" key="2">
    <citation type="submission" date="2021-04" db="EMBL/GenBank/DDBJ databases">
        <authorList>
            <person name="Gilroy R."/>
        </authorList>
    </citation>
    <scope>NUCLEOTIDE SEQUENCE</scope>
    <source>
        <strain evidence="1">B5_2728</strain>
    </source>
</reference>
<dbReference type="AlphaFoldDB" id="A0A948T0V2"/>
<dbReference type="InterPro" id="IPR000150">
    <property type="entry name" value="Cof"/>
</dbReference>
<dbReference type="PROSITE" id="PS01229">
    <property type="entry name" value="COF_2"/>
    <property type="match status" value="1"/>
</dbReference>
<comment type="caution">
    <text evidence="1">The sequence shown here is derived from an EMBL/GenBank/DDBJ whole genome shotgun (WGS) entry which is preliminary data.</text>
</comment>
<dbReference type="SFLD" id="SFLDG01144">
    <property type="entry name" value="C2.B.4:_PGP_Like"/>
    <property type="match status" value="1"/>
</dbReference>